<organism evidence="2 3">
    <name type="scientific">Actinomadura meridiana</name>
    <dbReference type="NCBI Taxonomy" id="559626"/>
    <lineage>
        <taxon>Bacteria</taxon>
        <taxon>Bacillati</taxon>
        <taxon>Actinomycetota</taxon>
        <taxon>Actinomycetes</taxon>
        <taxon>Streptosporangiales</taxon>
        <taxon>Thermomonosporaceae</taxon>
        <taxon>Actinomadura</taxon>
    </lineage>
</organism>
<evidence type="ECO:0000259" key="1">
    <source>
        <dbReference type="Pfam" id="PF13628"/>
    </source>
</evidence>
<dbReference type="Proteomes" id="UP001501710">
    <property type="component" value="Unassembled WGS sequence"/>
</dbReference>
<comment type="caution">
    <text evidence="2">The sequence shown here is derived from an EMBL/GenBank/DDBJ whole genome shotgun (WGS) entry which is preliminary data.</text>
</comment>
<keyword evidence="3" id="KW-1185">Reference proteome</keyword>
<accession>A0ABP8BY04</accession>
<dbReference type="Pfam" id="PF13628">
    <property type="entry name" value="DUF4142"/>
    <property type="match status" value="1"/>
</dbReference>
<reference evidence="3" key="1">
    <citation type="journal article" date="2019" name="Int. J. Syst. Evol. Microbiol.">
        <title>The Global Catalogue of Microorganisms (GCM) 10K type strain sequencing project: providing services to taxonomists for standard genome sequencing and annotation.</title>
        <authorList>
            <consortium name="The Broad Institute Genomics Platform"/>
            <consortium name="The Broad Institute Genome Sequencing Center for Infectious Disease"/>
            <person name="Wu L."/>
            <person name="Ma J."/>
        </authorList>
    </citation>
    <scope>NUCLEOTIDE SEQUENCE [LARGE SCALE GENOMIC DNA]</scope>
    <source>
        <strain evidence="3">JCM 17440</strain>
    </source>
</reference>
<gene>
    <name evidence="2" type="ORF">GCM10022254_24340</name>
</gene>
<dbReference type="PANTHER" id="PTHR38593:SF1">
    <property type="entry name" value="BLR2558 PROTEIN"/>
    <property type="match status" value="1"/>
</dbReference>
<sequence>MRKSYGYAEKRPWRRRRLGWGRALLVLAAVGAVAAAFAVVMNPVGVPASGAANLGGTVNTRWGRLSTLDRQLLVKVRQAGLWEIPAGQQAQQRAVRPRVREVGQIIMQQHMQLDADTRATAQRLGVLLPNAPNGSQKSWLREMSGKYGIDYDKTFVLRLRAAHGQVFTIIAKVRAQSENTEIRAFAERCLKFVNTHMSLLESTGLVPRRALH</sequence>
<evidence type="ECO:0000313" key="3">
    <source>
        <dbReference type="Proteomes" id="UP001501710"/>
    </source>
</evidence>
<evidence type="ECO:0000313" key="2">
    <source>
        <dbReference type="EMBL" id="GAA4230170.1"/>
    </source>
</evidence>
<dbReference type="InterPro" id="IPR025419">
    <property type="entry name" value="DUF4142"/>
</dbReference>
<dbReference type="PANTHER" id="PTHR38593">
    <property type="entry name" value="BLR2558 PROTEIN"/>
    <property type="match status" value="1"/>
</dbReference>
<feature type="domain" description="DUF4142" evidence="1">
    <location>
        <begin position="69"/>
        <end position="198"/>
    </location>
</feature>
<proteinExistence type="predicted"/>
<name>A0ABP8BY04_9ACTN</name>
<dbReference type="EMBL" id="BAABAS010000005">
    <property type="protein sequence ID" value="GAA4230170.1"/>
    <property type="molecule type" value="Genomic_DNA"/>
</dbReference>
<protein>
    <recommendedName>
        <fullName evidence="1">DUF4142 domain-containing protein</fullName>
    </recommendedName>
</protein>